<organism evidence="1 2">
    <name type="scientific">Pseudomonas putida</name>
    <name type="common">Arthrobacter siderocapsulatus</name>
    <dbReference type="NCBI Taxonomy" id="303"/>
    <lineage>
        <taxon>Bacteria</taxon>
        <taxon>Pseudomonadati</taxon>
        <taxon>Pseudomonadota</taxon>
        <taxon>Gammaproteobacteria</taxon>
        <taxon>Pseudomonadales</taxon>
        <taxon>Pseudomonadaceae</taxon>
        <taxon>Pseudomonas</taxon>
    </lineage>
</organism>
<dbReference type="OrthoDB" id="6899327at2"/>
<name>A0A4D6X8F6_PSEPU</name>
<dbReference type="RefSeq" id="WP_136914343.1">
    <property type="nucleotide sequence ID" value="NZ_CP039371.1"/>
</dbReference>
<evidence type="ECO:0000313" key="2">
    <source>
        <dbReference type="Proteomes" id="UP000298551"/>
    </source>
</evidence>
<accession>A0A4D6X8F6</accession>
<evidence type="ECO:0000313" key="1">
    <source>
        <dbReference type="EMBL" id="QCI12183.1"/>
    </source>
</evidence>
<dbReference type="EMBL" id="CP039371">
    <property type="protein sequence ID" value="QCI12183.1"/>
    <property type="molecule type" value="Genomic_DNA"/>
</dbReference>
<dbReference type="AlphaFoldDB" id="A0A4D6X8F6"/>
<proteinExistence type="predicted"/>
<reference evidence="2" key="1">
    <citation type="submission" date="2019-04" db="EMBL/GenBank/DDBJ databases">
        <title>Genome sequence of Pseudomonas putida 1290, an auxin catabolizing strain.</title>
        <authorList>
            <person name="Laird T.S."/>
            <person name="Leveau J.H.J."/>
        </authorList>
    </citation>
    <scope>NUCLEOTIDE SEQUENCE [LARGE SCALE GENOMIC DNA]</scope>
    <source>
        <strain evidence="2">1290</strain>
    </source>
</reference>
<protein>
    <submittedName>
        <fullName evidence="1">Uncharacterized protein</fullName>
    </submittedName>
</protein>
<gene>
    <name evidence="1" type="ORF">E6B08_12800</name>
</gene>
<dbReference type="Proteomes" id="UP000298551">
    <property type="component" value="Chromosome"/>
</dbReference>
<sequence>MPPFAPNVLACAVHDEMPVSLLDLIQQRLASLLGTGYTVVLAGSGDGLGANQYHLAIQHGRSGLSLEDNGPVGPEMVEHLLALGWRTKAMLESDTFKRMGGDDPTRLVAWISDLDCPQTLKASARQLQAKKS</sequence>